<dbReference type="Proteomes" id="UP000195868">
    <property type="component" value="Unassembled WGS sequence"/>
</dbReference>
<evidence type="ECO:0000313" key="1">
    <source>
        <dbReference type="EMBL" id="OUN50357.1"/>
    </source>
</evidence>
<protein>
    <submittedName>
        <fullName evidence="1">Uncharacterized protein</fullName>
    </submittedName>
</protein>
<reference evidence="2" key="1">
    <citation type="submission" date="2017-04" db="EMBL/GenBank/DDBJ databases">
        <title>Function of individual gut microbiota members based on whole genome sequencing of pure cultures obtained from chicken caecum.</title>
        <authorList>
            <person name="Medvecky M."/>
            <person name="Cejkova D."/>
            <person name="Polansky O."/>
            <person name="Karasova D."/>
            <person name="Kubasova T."/>
            <person name="Cizek A."/>
            <person name="Rychlik I."/>
        </authorList>
    </citation>
    <scope>NUCLEOTIDE SEQUENCE [LARGE SCALE GENOMIC DNA]</scope>
    <source>
        <strain evidence="2">An71</strain>
    </source>
</reference>
<dbReference type="AlphaFoldDB" id="A0A1Y3UTH5"/>
<organism evidence="1 2">
    <name type="scientific">Limosilactobacillus reuteri</name>
    <name type="common">Lactobacillus reuteri</name>
    <dbReference type="NCBI Taxonomy" id="1598"/>
    <lineage>
        <taxon>Bacteria</taxon>
        <taxon>Bacillati</taxon>
        <taxon>Bacillota</taxon>
        <taxon>Bacilli</taxon>
        <taxon>Lactobacillales</taxon>
        <taxon>Lactobacillaceae</taxon>
        <taxon>Limosilactobacillus</taxon>
    </lineage>
</organism>
<dbReference type="EMBL" id="NFHN01000001">
    <property type="protein sequence ID" value="OUN50357.1"/>
    <property type="molecule type" value="Genomic_DNA"/>
</dbReference>
<comment type="caution">
    <text evidence="1">The sequence shown here is derived from an EMBL/GenBank/DDBJ whole genome shotgun (WGS) entry which is preliminary data.</text>
</comment>
<accession>A0A1Y3UTH5</accession>
<evidence type="ECO:0000313" key="2">
    <source>
        <dbReference type="Proteomes" id="UP000195868"/>
    </source>
</evidence>
<dbReference type="RefSeq" id="WP_087214189.1">
    <property type="nucleotide sequence ID" value="NZ_NFHN01000001.1"/>
</dbReference>
<sequence length="76" mass="8932">MSEIIVTYEGAGWYHFSQSGHDYYDCDDEITVRGAKALLETLHKMNLKCKHITNSFLLSHETVKYIQEFEDFPWSI</sequence>
<name>A0A1Y3UTH5_LIMRT</name>
<gene>
    <name evidence="1" type="ORF">B5G22_00025</name>
</gene>
<proteinExistence type="predicted"/>